<keyword evidence="4" id="KW-0418">Kinase</keyword>
<dbReference type="GO" id="GO:0005524">
    <property type="term" value="F:ATP binding"/>
    <property type="evidence" value="ECO:0007669"/>
    <property type="project" value="UniProtKB-UniRule"/>
</dbReference>
<dbReference type="SUPFAM" id="SSF56112">
    <property type="entry name" value="Protein kinase-like (PK-like)"/>
    <property type="match status" value="1"/>
</dbReference>
<reference evidence="8" key="1">
    <citation type="submission" date="2023-03" db="EMBL/GenBank/DDBJ databases">
        <title>Chromosome-scale reference genome and RAD-based genetic map of yellow starthistle (Centaurea solstitialis) reveal putative structural variation and QTLs associated with invader traits.</title>
        <authorList>
            <person name="Reatini B."/>
            <person name="Cang F.A."/>
            <person name="Jiang Q."/>
            <person name="Mckibben M.T.W."/>
            <person name="Barker M.S."/>
            <person name="Rieseberg L.H."/>
            <person name="Dlugosch K.M."/>
        </authorList>
    </citation>
    <scope>NUCLEOTIDE SEQUENCE</scope>
    <source>
        <strain evidence="8">CAN-66</strain>
        <tissue evidence="8">Leaf</tissue>
    </source>
</reference>
<dbReference type="InterPro" id="IPR045272">
    <property type="entry name" value="ANXUR1/2-like"/>
</dbReference>
<dbReference type="GO" id="GO:0004674">
    <property type="term" value="F:protein serine/threonine kinase activity"/>
    <property type="evidence" value="ECO:0007669"/>
    <property type="project" value="UniProtKB-KW"/>
</dbReference>
<dbReference type="Proteomes" id="UP001172457">
    <property type="component" value="Chromosome 8"/>
</dbReference>
<evidence type="ECO:0000256" key="4">
    <source>
        <dbReference type="ARBA" id="ARBA00022777"/>
    </source>
</evidence>
<keyword evidence="9" id="KW-1185">Reference proteome</keyword>
<dbReference type="SMART" id="SM00220">
    <property type="entry name" value="S_TKc"/>
    <property type="match status" value="1"/>
</dbReference>
<evidence type="ECO:0000256" key="3">
    <source>
        <dbReference type="ARBA" id="ARBA00022741"/>
    </source>
</evidence>
<dbReference type="EMBL" id="JARYMX010000008">
    <property type="protein sequence ID" value="KAJ9537416.1"/>
    <property type="molecule type" value="Genomic_DNA"/>
</dbReference>
<dbReference type="InterPro" id="IPR017441">
    <property type="entry name" value="Protein_kinase_ATP_BS"/>
</dbReference>
<dbReference type="PROSITE" id="PS50011">
    <property type="entry name" value="PROTEIN_KINASE_DOM"/>
    <property type="match status" value="1"/>
</dbReference>
<evidence type="ECO:0000259" key="7">
    <source>
        <dbReference type="PROSITE" id="PS50011"/>
    </source>
</evidence>
<dbReference type="InterPro" id="IPR011009">
    <property type="entry name" value="Kinase-like_dom_sf"/>
</dbReference>
<dbReference type="Gene3D" id="3.30.200.20">
    <property type="entry name" value="Phosphorylase Kinase, domain 1"/>
    <property type="match status" value="1"/>
</dbReference>
<dbReference type="InterPro" id="IPR000719">
    <property type="entry name" value="Prot_kinase_dom"/>
</dbReference>
<dbReference type="PROSITE" id="PS00107">
    <property type="entry name" value="PROTEIN_KINASE_ATP"/>
    <property type="match status" value="1"/>
</dbReference>
<keyword evidence="5 6" id="KW-0067">ATP-binding</keyword>
<sequence length="776" mass="90588">MAFLDEFQHLKIQKTMDFLDEFQHLKMQLDEIKLATDDFANNNVIGVGGFGKVYKGSFHRSKGPCVAAFKRLDRVHGQGDLEFWKEILMLSRYTHENIISLLGYCDEDGEKILAYEYSSRGSLDRHLGSTALTWTQRLKICLEVARGLSYLHDPRETQQRVLHRDIKSSNILLDENWKAKLSDLGLSKIGPANQKNSVLVTNVAGSYGYIDPLYMETYTLTKESDVYSFGVVLFEVLCGRVCYQFSNGEWKVLVPMWRKSYKRKNLDEIIFQHLKQQTDWSSLEAFSHIAYQCLKSREKRPTMAEVVGKLENALEFQESYDDIRESKDYGAIAKTVVPPLIYGSEEELYMLLSKGIVWFSVNKNGEHIEMISAVECSTPTLTSSDYDRYSKEISRFGDGSYLAYGGKFKAHIRTRFLSPGITYTVNLVFKFLHTRKHSSERTYLPLRYRLQGEISYSYSYLALEREDGWMMVELYHFIGDKRNFDKAIQFNSKVYGDDLIVDSIEFRPMEKVESEAVEEVEDMQPTSESDKDWEQKLPKDYEQIIKWSKDSMEWTTKKELYIHFCKGFLINNGEEWFSLHENGKKCYMLPARAILKESDWRWKPARESRFEEVACDPFTSFGIVCTIKSKILSPETKYACYLVFKITKDHHVFEAPTKVMDKDFHLNARHVADFWFIYLHSPPPPIIRSKLERSTRHNQFNRHKMKGLPQQRNDGWMEVQVWEFTTSTITEMISMRFHFINSASRSLIGLTIQGIEFKPMIMRDQAVTLRPRETNT</sequence>
<evidence type="ECO:0000313" key="8">
    <source>
        <dbReference type="EMBL" id="KAJ9537416.1"/>
    </source>
</evidence>
<feature type="domain" description="Protein kinase" evidence="7">
    <location>
        <begin position="39"/>
        <end position="314"/>
    </location>
</feature>
<evidence type="ECO:0000256" key="1">
    <source>
        <dbReference type="ARBA" id="ARBA00022527"/>
    </source>
</evidence>
<evidence type="ECO:0000256" key="2">
    <source>
        <dbReference type="ARBA" id="ARBA00022679"/>
    </source>
</evidence>
<dbReference type="InterPro" id="IPR008271">
    <property type="entry name" value="Ser/Thr_kinase_AS"/>
</dbReference>
<accession>A0AA38SJA6</accession>
<keyword evidence="1" id="KW-0723">Serine/threonine-protein kinase</keyword>
<keyword evidence="2" id="KW-0808">Transferase</keyword>
<keyword evidence="3 6" id="KW-0547">Nucleotide-binding</keyword>
<evidence type="ECO:0000256" key="5">
    <source>
        <dbReference type="ARBA" id="ARBA00022840"/>
    </source>
</evidence>
<dbReference type="InterPro" id="IPR025886">
    <property type="entry name" value="PP2-like"/>
</dbReference>
<gene>
    <name evidence="8" type="ORF">OSB04_030149</name>
</gene>
<dbReference type="Gene3D" id="1.10.510.10">
    <property type="entry name" value="Transferase(Phosphotransferase) domain 1"/>
    <property type="match status" value="1"/>
</dbReference>
<dbReference type="GO" id="GO:0005886">
    <property type="term" value="C:plasma membrane"/>
    <property type="evidence" value="ECO:0007669"/>
    <property type="project" value="TreeGrafter"/>
</dbReference>
<dbReference type="Pfam" id="PF14299">
    <property type="entry name" value="PP2"/>
    <property type="match status" value="2"/>
</dbReference>
<comment type="caution">
    <text evidence="8">The sequence shown here is derived from an EMBL/GenBank/DDBJ whole genome shotgun (WGS) entry which is preliminary data.</text>
</comment>
<feature type="binding site" evidence="6">
    <location>
        <position position="70"/>
    </location>
    <ligand>
        <name>ATP</name>
        <dbReference type="ChEBI" id="CHEBI:30616"/>
    </ligand>
</feature>
<dbReference type="Pfam" id="PF00069">
    <property type="entry name" value="Pkinase"/>
    <property type="match status" value="1"/>
</dbReference>
<dbReference type="AlphaFoldDB" id="A0AA38SJA6"/>
<evidence type="ECO:0000313" key="9">
    <source>
        <dbReference type="Proteomes" id="UP001172457"/>
    </source>
</evidence>
<name>A0AA38SJA6_9ASTR</name>
<protein>
    <recommendedName>
        <fullName evidence="7">Protein kinase domain-containing protein</fullName>
    </recommendedName>
</protein>
<dbReference type="GO" id="GO:0009506">
    <property type="term" value="C:plasmodesma"/>
    <property type="evidence" value="ECO:0007669"/>
    <property type="project" value="TreeGrafter"/>
</dbReference>
<organism evidence="8 9">
    <name type="scientific">Centaurea solstitialis</name>
    <name type="common">yellow star-thistle</name>
    <dbReference type="NCBI Taxonomy" id="347529"/>
    <lineage>
        <taxon>Eukaryota</taxon>
        <taxon>Viridiplantae</taxon>
        <taxon>Streptophyta</taxon>
        <taxon>Embryophyta</taxon>
        <taxon>Tracheophyta</taxon>
        <taxon>Spermatophyta</taxon>
        <taxon>Magnoliopsida</taxon>
        <taxon>eudicotyledons</taxon>
        <taxon>Gunneridae</taxon>
        <taxon>Pentapetalae</taxon>
        <taxon>asterids</taxon>
        <taxon>campanulids</taxon>
        <taxon>Asterales</taxon>
        <taxon>Asteraceae</taxon>
        <taxon>Carduoideae</taxon>
        <taxon>Cardueae</taxon>
        <taxon>Centaureinae</taxon>
        <taxon>Centaurea</taxon>
    </lineage>
</organism>
<proteinExistence type="predicted"/>
<dbReference type="GO" id="GO:0004714">
    <property type="term" value="F:transmembrane receptor protein tyrosine kinase activity"/>
    <property type="evidence" value="ECO:0007669"/>
    <property type="project" value="InterPro"/>
</dbReference>
<dbReference type="PANTHER" id="PTHR27003:SF338">
    <property type="entry name" value="TYROSINE-PROTEIN KINASE, NON-RECEPTOR JAK_TYK2-RELATED"/>
    <property type="match status" value="1"/>
</dbReference>
<dbReference type="PANTHER" id="PTHR27003">
    <property type="entry name" value="OS07G0166700 PROTEIN"/>
    <property type="match status" value="1"/>
</dbReference>
<dbReference type="PROSITE" id="PS00108">
    <property type="entry name" value="PROTEIN_KINASE_ST"/>
    <property type="match status" value="1"/>
</dbReference>
<evidence type="ECO:0000256" key="6">
    <source>
        <dbReference type="PROSITE-ProRule" id="PRU10141"/>
    </source>
</evidence>
<dbReference type="FunFam" id="3.30.200.20:FF:000039">
    <property type="entry name" value="receptor-like protein kinase FERONIA"/>
    <property type="match status" value="1"/>
</dbReference>